<gene>
    <name evidence="1" type="ORF">CLV36_105205</name>
</gene>
<protein>
    <submittedName>
        <fullName evidence="1">Heme oxygenase-like protein</fullName>
    </submittedName>
</protein>
<dbReference type="Proteomes" id="UP000238836">
    <property type="component" value="Unassembled WGS sequence"/>
</dbReference>
<dbReference type="Pfam" id="PF14518">
    <property type="entry name" value="Haem_oxygenas_2"/>
    <property type="match status" value="1"/>
</dbReference>
<comment type="caution">
    <text evidence="1">The sequence shown here is derived from an EMBL/GenBank/DDBJ whole genome shotgun (WGS) entry which is preliminary data.</text>
</comment>
<organism evidence="1 2">
    <name type="scientific">Laceyella sediminis</name>
    <dbReference type="NCBI Taxonomy" id="573074"/>
    <lineage>
        <taxon>Bacteria</taxon>
        <taxon>Bacillati</taxon>
        <taxon>Bacillota</taxon>
        <taxon>Bacilli</taxon>
        <taxon>Bacillales</taxon>
        <taxon>Thermoactinomycetaceae</taxon>
        <taxon>Laceyella</taxon>
    </lineage>
</organism>
<dbReference type="SUPFAM" id="SSF48613">
    <property type="entry name" value="Heme oxygenase-like"/>
    <property type="match status" value="1"/>
</dbReference>
<sequence length="231" mass="26956">MAVTTGIPTREEMESIAKEEMEKLFETVPMTKEFHAGQAIDREYYKRHLMETIIRIGLNNEVDSYCLYKIGYSDNKLAQLLSTYLAEEFGHDNLFLSDLEKFGVTREEVKNTPPLFSTQLLIGYMYYSIDKDGPMPTMVWNWFVEWYSDQYNMNIAKKAADEYGTEYVKGSMAHLGVDEHEDHVGLMYQTVERVMKTPEDGEKAKDYLRKFIHLISMYFQELHDTTIGQNA</sequence>
<accession>A0ABX5EPP8</accession>
<keyword evidence="2" id="KW-1185">Reference proteome</keyword>
<reference evidence="1 2" key="1">
    <citation type="submission" date="2018-03" db="EMBL/GenBank/DDBJ databases">
        <title>Genomic Encyclopedia of Archaeal and Bacterial Type Strains, Phase II (KMG-II): from individual species to whole genera.</title>
        <authorList>
            <person name="Goeker M."/>
        </authorList>
    </citation>
    <scope>NUCLEOTIDE SEQUENCE [LARGE SCALE GENOMIC DNA]</scope>
    <source>
        <strain evidence="1 2">RHA1</strain>
    </source>
</reference>
<evidence type="ECO:0000313" key="1">
    <source>
        <dbReference type="EMBL" id="PRZ14889.1"/>
    </source>
</evidence>
<dbReference type="RefSeq" id="WP_219904894.1">
    <property type="nucleotide sequence ID" value="NZ_PVTZ01000005.1"/>
</dbReference>
<dbReference type="Gene3D" id="1.20.910.10">
    <property type="entry name" value="Heme oxygenase-like"/>
    <property type="match status" value="1"/>
</dbReference>
<evidence type="ECO:0000313" key="2">
    <source>
        <dbReference type="Proteomes" id="UP000238836"/>
    </source>
</evidence>
<name>A0ABX5EPP8_9BACL</name>
<dbReference type="EMBL" id="PVTZ01000005">
    <property type="protein sequence ID" value="PRZ14889.1"/>
    <property type="molecule type" value="Genomic_DNA"/>
</dbReference>
<proteinExistence type="predicted"/>
<dbReference type="InterPro" id="IPR016084">
    <property type="entry name" value="Haem_Oase-like_multi-hlx"/>
</dbReference>